<dbReference type="RefSeq" id="WP_269315481.1">
    <property type="nucleotide sequence ID" value="NZ_CP098251.1"/>
</dbReference>
<gene>
    <name evidence="1" type="ORF">NB646_05795</name>
</gene>
<sequence length="73" mass="8488">MCAIDRQVFVYSVSRTSKIAAWSRYELPVTVDALDELEGVLYLRSGNDVYLLDEDWYTDDGQEYEVIDRDCRG</sequence>
<organism evidence="1">
    <name type="scientific">Oxalobacter aliiformigenes</name>
    <dbReference type="NCBI Taxonomy" id="2946593"/>
    <lineage>
        <taxon>Bacteria</taxon>
        <taxon>Pseudomonadati</taxon>
        <taxon>Pseudomonadota</taxon>
        <taxon>Betaproteobacteria</taxon>
        <taxon>Burkholderiales</taxon>
        <taxon>Oxalobacteraceae</taxon>
        <taxon>Oxalobacter</taxon>
    </lineage>
</organism>
<reference evidence="1" key="1">
    <citation type="journal article" date="2022" name="Front. Microbiol.">
        <title>New perspectives on an old grouping: The genomic and phenotypic variability of Oxalobacter formigenes and the implications for calcium oxalate stone prevention.</title>
        <authorList>
            <person name="Chmiel J.A."/>
            <person name="Carr C."/>
            <person name="Stuivenberg G.A."/>
            <person name="Venema R."/>
            <person name="Chanyi R.M."/>
            <person name="Al K.F."/>
            <person name="Giguere D."/>
            <person name="Say H."/>
            <person name="Akouris P.P."/>
            <person name="Dominguez Romero S.A."/>
            <person name="Kwong A."/>
            <person name="Tai V."/>
            <person name="Koval S.F."/>
            <person name="Razvi H."/>
            <person name="Bjazevic J."/>
            <person name="Burton J.P."/>
        </authorList>
    </citation>
    <scope>NUCLEOTIDE SEQUENCE</scope>
    <source>
        <strain evidence="1">OxK</strain>
    </source>
</reference>
<protein>
    <submittedName>
        <fullName evidence="1">Uncharacterized protein</fullName>
    </submittedName>
</protein>
<dbReference type="EMBL" id="CP098251">
    <property type="protein sequence ID" value="WAV90386.1"/>
    <property type="molecule type" value="Genomic_DNA"/>
</dbReference>
<name>A0A9E9LBY9_9BURK</name>
<evidence type="ECO:0000313" key="1">
    <source>
        <dbReference type="EMBL" id="WAV90386.1"/>
    </source>
</evidence>
<dbReference type="Proteomes" id="UP001164819">
    <property type="component" value="Chromosome"/>
</dbReference>
<proteinExistence type="predicted"/>
<accession>A0A9E9LBY9</accession>
<dbReference type="AlphaFoldDB" id="A0A9E9LBY9"/>